<sequence length="109" mass="12737">MLTLWVLAARIALMRNLSEIVDSLERRIVKLLQEHKFLKQKNESLQDELTDLQLENKRLREHLEASDKKIQTLKAANALLGSNEYKKETKLRINGLIREIDQCIVQLSE</sequence>
<evidence type="ECO:0008006" key="4">
    <source>
        <dbReference type="Google" id="ProtNLM"/>
    </source>
</evidence>
<evidence type="ECO:0000256" key="1">
    <source>
        <dbReference type="SAM" id="Coils"/>
    </source>
</evidence>
<dbReference type="Gene3D" id="1.10.287.1490">
    <property type="match status" value="1"/>
</dbReference>
<proteinExistence type="predicted"/>
<reference evidence="2" key="2">
    <citation type="submission" date="2020-09" db="EMBL/GenBank/DDBJ databases">
        <authorList>
            <person name="Sun Q."/>
            <person name="Kim S."/>
        </authorList>
    </citation>
    <scope>NUCLEOTIDE SEQUENCE</scope>
    <source>
        <strain evidence="2">KCTC 12719</strain>
    </source>
</reference>
<keyword evidence="1" id="KW-0175">Coiled coil</keyword>
<comment type="caution">
    <text evidence="2">The sequence shown here is derived from an EMBL/GenBank/DDBJ whole genome shotgun (WGS) entry which is preliminary data.</text>
</comment>
<dbReference type="AlphaFoldDB" id="A0A918SMC0"/>
<evidence type="ECO:0000313" key="3">
    <source>
        <dbReference type="Proteomes" id="UP000610456"/>
    </source>
</evidence>
<dbReference type="EMBL" id="BMXB01000024">
    <property type="protein sequence ID" value="GHA50575.1"/>
    <property type="molecule type" value="Genomic_DNA"/>
</dbReference>
<reference evidence="2" key="1">
    <citation type="journal article" date="2014" name="Int. J. Syst. Evol. Microbiol.">
        <title>Complete genome sequence of Corynebacterium casei LMG S-19264T (=DSM 44701T), isolated from a smear-ripened cheese.</title>
        <authorList>
            <consortium name="US DOE Joint Genome Institute (JGI-PGF)"/>
            <person name="Walter F."/>
            <person name="Albersmeier A."/>
            <person name="Kalinowski J."/>
            <person name="Ruckert C."/>
        </authorList>
    </citation>
    <scope>NUCLEOTIDE SEQUENCE</scope>
    <source>
        <strain evidence="2">KCTC 12719</strain>
    </source>
</reference>
<evidence type="ECO:0000313" key="2">
    <source>
        <dbReference type="EMBL" id="GHA50575.1"/>
    </source>
</evidence>
<feature type="coiled-coil region" evidence="1">
    <location>
        <begin position="14"/>
        <end position="76"/>
    </location>
</feature>
<gene>
    <name evidence="2" type="ORF">GCM10007103_34180</name>
</gene>
<accession>A0A918SMC0</accession>
<keyword evidence="3" id="KW-1185">Reference proteome</keyword>
<organism evidence="2 3">
    <name type="scientific">Salinimicrobium marinum</name>
    <dbReference type="NCBI Taxonomy" id="680283"/>
    <lineage>
        <taxon>Bacteria</taxon>
        <taxon>Pseudomonadati</taxon>
        <taxon>Bacteroidota</taxon>
        <taxon>Flavobacteriia</taxon>
        <taxon>Flavobacteriales</taxon>
        <taxon>Flavobacteriaceae</taxon>
        <taxon>Salinimicrobium</taxon>
    </lineage>
</organism>
<dbReference type="Proteomes" id="UP000610456">
    <property type="component" value="Unassembled WGS sequence"/>
</dbReference>
<name>A0A918SMC0_9FLAO</name>
<protein>
    <recommendedName>
        <fullName evidence="4">Cell division protein ZapB</fullName>
    </recommendedName>
</protein>